<comment type="caution">
    <text evidence="3">The sequence shown here is derived from an EMBL/GenBank/DDBJ whole genome shotgun (WGS) entry which is preliminary data.</text>
</comment>
<dbReference type="EMBL" id="JAGTJR010000117">
    <property type="protein sequence ID" value="KAH7009155.1"/>
    <property type="molecule type" value="Genomic_DNA"/>
</dbReference>
<name>A0ABQ8FPS2_9PEZI</name>
<dbReference type="InterPro" id="IPR001858">
    <property type="entry name" value="Phosphatidylethanolamine-bd_CS"/>
</dbReference>
<gene>
    <name evidence="3" type="ORF">B0J12DRAFT_691824</name>
</gene>
<dbReference type="CDD" id="cd00866">
    <property type="entry name" value="PEBP_euk"/>
    <property type="match status" value="1"/>
</dbReference>
<evidence type="ECO:0000313" key="3">
    <source>
        <dbReference type="EMBL" id="KAH7009155.1"/>
    </source>
</evidence>
<dbReference type="PANTHER" id="PTHR11362:SF148">
    <property type="entry name" value="CARBOXYPEPTIDASE Y INHIBITOR"/>
    <property type="match status" value="1"/>
</dbReference>
<dbReference type="InterPro" id="IPR008914">
    <property type="entry name" value="PEBP"/>
</dbReference>
<keyword evidence="2" id="KW-0732">Signal</keyword>
<dbReference type="PROSITE" id="PS01220">
    <property type="entry name" value="PBP"/>
    <property type="match status" value="1"/>
</dbReference>
<dbReference type="Pfam" id="PF01161">
    <property type="entry name" value="PBP"/>
    <property type="match status" value="1"/>
</dbReference>
<feature type="chain" id="PRO_5047283970" evidence="2">
    <location>
        <begin position="18"/>
        <end position="242"/>
    </location>
</feature>
<evidence type="ECO:0000256" key="2">
    <source>
        <dbReference type="SAM" id="SignalP"/>
    </source>
</evidence>
<dbReference type="SUPFAM" id="SSF49777">
    <property type="entry name" value="PEBP-like"/>
    <property type="match status" value="1"/>
</dbReference>
<evidence type="ECO:0000313" key="4">
    <source>
        <dbReference type="Proteomes" id="UP000774617"/>
    </source>
</evidence>
<keyword evidence="4" id="KW-1185">Reference proteome</keyword>
<dbReference type="PANTHER" id="PTHR11362">
    <property type="entry name" value="PHOSPHATIDYLETHANOLAMINE-BINDING PROTEIN"/>
    <property type="match status" value="1"/>
</dbReference>
<evidence type="ECO:0000256" key="1">
    <source>
        <dbReference type="ARBA" id="ARBA00007091"/>
    </source>
</evidence>
<reference evidence="3 4" key="1">
    <citation type="journal article" date="2021" name="Nat. Commun.">
        <title>Genetic determinants of endophytism in the Arabidopsis root mycobiome.</title>
        <authorList>
            <person name="Mesny F."/>
            <person name="Miyauchi S."/>
            <person name="Thiergart T."/>
            <person name="Pickel B."/>
            <person name="Atanasova L."/>
            <person name="Karlsson M."/>
            <person name="Huettel B."/>
            <person name="Barry K.W."/>
            <person name="Haridas S."/>
            <person name="Chen C."/>
            <person name="Bauer D."/>
            <person name="Andreopoulos W."/>
            <person name="Pangilinan J."/>
            <person name="LaButti K."/>
            <person name="Riley R."/>
            <person name="Lipzen A."/>
            <person name="Clum A."/>
            <person name="Drula E."/>
            <person name="Henrissat B."/>
            <person name="Kohler A."/>
            <person name="Grigoriev I.V."/>
            <person name="Martin F.M."/>
            <person name="Hacquard S."/>
        </authorList>
    </citation>
    <scope>NUCLEOTIDE SEQUENCE [LARGE SCALE GENOMIC DNA]</scope>
    <source>
        <strain evidence="3 4">MPI-SDFR-AT-0080</strain>
    </source>
</reference>
<proteinExistence type="inferred from homology"/>
<dbReference type="InterPro" id="IPR036610">
    <property type="entry name" value="PEBP-like_sf"/>
</dbReference>
<dbReference type="Gene3D" id="3.90.280.10">
    <property type="entry name" value="PEBP-like"/>
    <property type="match status" value="1"/>
</dbReference>
<protein>
    <submittedName>
        <fullName evidence="3">Phosphatidylethanolamine-binding protein</fullName>
    </submittedName>
</protein>
<organism evidence="3 4">
    <name type="scientific">Macrophomina phaseolina</name>
    <dbReference type="NCBI Taxonomy" id="35725"/>
    <lineage>
        <taxon>Eukaryota</taxon>
        <taxon>Fungi</taxon>
        <taxon>Dikarya</taxon>
        <taxon>Ascomycota</taxon>
        <taxon>Pezizomycotina</taxon>
        <taxon>Dothideomycetes</taxon>
        <taxon>Dothideomycetes incertae sedis</taxon>
        <taxon>Botryosphaeriales</taxon>
        <taxon>Botryosphaeriaceae</taxon>
        <taxon>Macrophomina</taxon>
    </lineage>
</organism>
<feature type="signal peptide" evidence="2">
    <location>
        <begin position="1"/>
        <end position="17"/>
    </location>
</feature>
<sequence length="242" mass="25430">MQPKLLFFGLLAGTAGAQTPPFFDPRSDVNLPAAFDVNSNRPQFFINGGVFGVNATQSVPQLYLPVNFTTNGTTPATFIVLMVDPDAPSPQHPSVGEWLHWLQPGVRLSRSIEPIEGPTGTALAILSASETGAEAIASYQEPSPPSLGPHRYIIMLFEQTDSDFKLPPSLSRYDGGAARDHFNSSEFRHAAGLNTPLAATFFIVGNSTEGDGSLTYTGDDAAAGIGGNTTSLVIGSSSGCSL</sequence>
<accession>A0ABQ8FPS2</accession>
<comment type="similarity">
    <text evidence="1">Belongs to the phosphatidylethanolamine-binding protein family.</text>
</comment>
<dbReference type="InterPro" id="IPR035810">
    <property type="entry name" value="PEBP_euk"/>
</dbReference>
<dbReference type="Proteomes" id="UP000774617">
    <property type="component" value="Unassembled WGS sequence"/>
</dbReference>